<feature type="transmembrane region" description="Helical" evidence="1">
    <location>
        <begin position="196"/>
        <end position="214"/>
    </location>
</feature>
<feature type="transmembrane region" description="Helical" evidence="1">
    <location>
        <begin position="20"/>
        <end position="40"/>
    </location>
</feature>
<feature type="transmembrane region" description="Helical" evidence="1">
    <location>
        <begin position="119"/>
        <end position="141"/>
    </location>
</feature>
<dbReference type="AlphaFoldDB" id="A0A7W7ZAS3"/>
<evidence type="ECO:0008006" key="4">
    <source>
        <dbReference type="Google" id="ProtNLM"/>
    </source>
</evidence>
<dbReference type="RefSeq" id="WP_184214424.1">
    <property type="nucleotide sequence ID" value="NZ_JACHIP010000002.1"/>
</dbReference>
<feature type="transmembrane region" description="Helical" evidence="1">
    <location>
        <begin position="321"/>
        <end position="340"/>
    </location>
</feature>
<keyword evidence="3" id="KW-1185">Reference proteome</keyword>
<evidence type="ECO:0000313" key="2">
    <source>
        <dbReference type="EMBL" id="MBB5056469.1"/>
    </source>
</evidence>
<feature type="transmembrane region" description="Helical" evidence="1">
    <location>
        <begin position="87"/>
        <end position="107"/>
    </location>
</feature>
<keyword evidence="1" id="KW-0472">Membrane</keyword>
<keyword evidence="1" id="KW-0812">Transmembrane</keyword>
<feature type="transmembrane region" description="Helical" evidence="1">
    <location>
        <begin position="296"/>
        <end position="315"/>
    </location>
</feature>
<feature type="transmembrane region" description="Helical" evidence="1">
    <location>
        <begin position="221"/>
        <end position="244"/>
    </location>
</feature>
<gene>
    <name evidence="2" type="ORF">HDF16_001154</name>
</gene>
<sequence>MSASTSSLANPEDLRSPEKITKTLLACIVFAATFLDYWSYSRQFYSEPQAFRDVLAGAAAAPNQYRVGAIWVANFLSKHGHLGLRHAMTLLDGLSALLAVFLLYSLLRTSAFYRSAGNHLRWAGSAAFLAMVQFYLAWLIWYQRPETLPSAALVVIALWLLTPSSDASKTRPAWATISGLLLFSAAQGLVRADVAVTVNLGVLLVCLSGLGKGFSLSRWTMAAAGLAGALLSGGIQYSLMHVVYPHASYGSTPVFQLVLNLTDHLRIFPFLIFMLPWAWTMNFFARRREALAAPSAALLAGSTIFLLLWCVVGKIDEVRIFLPFALALVPATVQVAMRIASVEA</sequence>
<evidence type="ECO:0000256" key="1">
    <source>
        <dbReference type="SAM" id="Phobius"/>
    </source>
</evidence>
<feature type="transmembrane region" description="Helical" evidence="1">
    <location>
        <begin position="264"/>
        <end position="284"/>
    </location>
</feature>
<organism evidence="2 3">
    <name type="scientific">Granulicella aggregans</name>
    <dbReference type="NCBI Taxonomy" id="474949"/>
    <lineage>
        <taxon>Bacteria</taxon>
        <taxon>Pseudomonadati</taxon>
        <taxon>Acidobacteriota</taxon>
        <taxon>Terriglobia</taxon>
        <taxon>Terriglobales</taxon>
        <taxon>Acidobacteriaceae</taxon>
        <taxon>Granulicella</taxon>
    </lineage>
</organism>
<comment type="caution">
    <text evidence="2">The sequence shown here is derived from an EMBL/GenBank/DDBJ whole genome shotgun (WGS) entry which is preliminary data.</text>
</comment>
<proteinExistence type="predicted"/>
<dbReference type="EMBL" id="JACHIP010000002">
    <property type="protein sequence ID" value="MBB5056469.1"/>
    <property type="molecule type" value="Genomic_DNA"/>
</dbReference>
<name>A0A7W7ZAS3_9BACT</name>
<accession>A0A7W7ZAS3</accession>
<dbReference type="Proteomes" id="UP000540989">
    <property type="component" value="Unassembled WGS sequence"/>
</dbReference>
<protein>
    <recommendedName>
        <fullName evidence="4">Glycosyltransferase RgtA/B/C/D-like domain-containing protein</fullName>
    </recommendedName>
</protein>
<evidence type="ECO:0000313" key="3">
    <source>
        <dbReference type="Proteomes" id="UP000540989"/>
    </source>
</evidence>
<reference evidence="2 3" key="1">
    <citation type="submission" date="2020-08" db="EMBL/GenBank/DDBJ databases">
        <title>Genomic Encyclopedia of Type Strains, Phase IV (KMG-V): Genome sequencing to study the core and pangenomes of soil and plant-associated prokaryotes.</title>
        <authorList>
            <person name="Whitman W."/>
        </authorList>
    </citation>
    <scope>NUCLEOTIDE SEQUENCE [LARGE SCALE GENOMIC DNA]</scope>
    <source>
        <strain evidence="2 3">M8UP14</strain>
    </source>
</reference>
<keyword evidence="1" id="KW-1133">Transmembrane helix</keyword>